<reference evidence="5 6" key="1">
    <citation type="submission" date="2019-03" db="EMBL/GenBank/DDBJ databases">
        <title>Metabolic potential of uncultured bacteria and archaea associated with petroleum seepage in deep-sea sediments.</title>
        <authorList>
            <person name="Dong X."/>
            <person name="Hubert C."/>
        </authorList>
    </citation>
    <scope>NUCLEOTIDE SEQUENCE [LARGE SCALE GENOMIC DNA]</scope>
    <source>
        <strain evidence="5">E44_bin7</strain>
    </source>
</reference>
<dbReference type="GO" id="GO:0005829">
    <property type="term" value="C:cytosol"/>
    <property type="evidence" value="ECO:0007669"/>
    <property type="project" value="TreeGrafter"/>
</dbReference>
<dbReference type="PROSITE" id="PS00045">
    <property type="entry name" value="HISTONE_LIKE"/>
    <property type="match status" value="1"/>
</dbReference>
<sequence>MDKAELIEEISSKVGLTKKDTGNVVNAIVQTITNTLKKGEKVTLVGFGTFQVLERKARRGVNPQTGETIQISAKKVPKFRAGKELREKEIRETGTFEEMGRKLDELGQKMKVITQKGAGKTSKQAKNWGEKLDEVGRKLKKVTQNRVEKLATQTKTIAQVSKLRSQIRDIKRKREDKISRLGKIAYESHLYKKLDNKDLKEIGEEIAKLEKEIRIKEEGIENLKK</sequence>
<dbReference type="InterPro" id="IPR010992">
    <property type="entry name" value="IHF-like_DNA-bd_dom_sf"/>
</dbReference>
<dbReference type="InterPro" id="IPR000119">
    <property type="entry name" value="Hist_DNA-bd"/>
</dbReference>
<dbReference type="PANTHER" id="PTHR33175:SF3">
    <property type="entry name" value="DNA-BINDING PROTEIN HU-BETA"/>
    <property type="match status" value="1"/>
</dbReference>
<keyword evidence="1" id="KW-0226">DNA condensation</keyword>
<dbReference type="Proteomes" id="UP000316360">
    <property type="component" value="Unassembled WGS sequence"/>
</dbReference>
<dbReference type="EMBL" id="SOKJ01000010">
    <property type="protein sequence ID" value="TET13350.1"/>
    <property type="molecule type" value="Genomic_DNA"/>
</dbReference>
<comment type="caution">
    <text evidence="5">The sequence shown here is derived from an EMBL/GenBank/DDBJ whole genome shotgun (WGS) entry which is preliminary data.</text>
</comment>
<dbReference type="GO" id="GO:0030261">
    <property type="term" value="P:chromosome condensation"/>
    <property type="evidence" value="ECO:0007669"/>
    <property type="project" value="UniProtKB-KW"/>
</dbReference>
<dbReference type="GO" id="GO:0030527">
    <property type="term" value="F:structural constituent of chromatin"/>
    <property type="evidence" value="ECO:0007669"/>
    <property type="project" value="InterPro"/>
</dbReference>
<organism evidence="5 6">
    <name type="scientific">Aerophobetes bacterium</name>
    <dbReference type="NCBI Taxonomy" id="2030807"/>
    <lineage>
        <taxon>Bacteria</taxon>
        <taxon>Candidatus Aerophobota</taxon>
    </lineage>
</organism>
<evidence type="ECO:0000256" key="2">
    <source>
        <dbReference type="ARBA" id="ARBA00023125"/>
    </source>
</evidence>
<keyword evidence="4" id="KW-0175">Coiled coil</keyword>
<dbReference type="Pfam" id="PF00216">
    <property type="entry name" value="Bac_DNA_binding"/>
    <property type="match status" value="1"/>
</dbReference>
<dbReference type="PANTHER" id="PTHR33175">
    <property type="entry name" value="DNA-BINDING PROTEIN HU"/>
    <property type="match status" value="1"/>
</dbReference>
<dbReference type="SMART" id="SM00411">
    <property type="entry name" value="BHL"/>
    <property type="match status" value="1"/>
</dbReference>
<accession>A0A523S5M0</accession>
<proteinExistence type="inferred from homology"/>
<protein>
    <submittedName>
        <fullName evidence="5">HU family DNA-binding protein</fullName>
    </submittedName>
</protein>
<evidence type="ECO:0000256" key="4">
    <source>
        <dbReference type="SAM" id="Coils"/>
    </source>
</evidence>
<comment type="similarity">
    <text evidence="3">Belongs to the bacterial histone-like protein family.</text>
</comment>
<dbReference type="InterPro" id="IPR020816">
    <property type="entry name" value="Histone-like_DNA-bd_CS"/>
</dbReference>
<dbReference type="SUPFAM" id="SSF47729">
    <property type="entry name" value="IHF-like DNA-binding proteins"/>
    <property type="match status" value="1"/>
</dbReference>
<evidence type="ECO:0000256" key="3">
    <source>
        <dbReference type="RuleBase" id="RU003939"/>
    </source>
</evidence>
<keyword evidence="2 5" id="KW-0238">DNA-binding</keyword>
<dbReference type="CDD" id="cd13831">
    <property type="entry name" value="HU"/>
    <property type="match status" value="1"/>
</dbReference>
<evidence type="ECO:0000313" key="6">
    <source>
        <dbReference type="Proteomes" id="UP000316360"/>
    </source>
</evidence>
<name>A0A523S5M0_UNCAE</name>
<evidence type="ECO:0000313" key="5">
    <source>
        <dbReference type="EMBL" id="TET13350.1"/>
    </source>
</evidence>
<dbReference type="GO" id="GO:0003677">
    <property type="term" value="F:DNA binding"/>
    <property type="evidence" value="ECO:0007669"/>
    <property type="project" value="UniProtKB-KW"/>
</dbReference>
<dbReference type="AlphaFoldDB" id="A0A523S5M0"/>
<feature type="coiled-coil region" evidence="4">
    <location>
        <begin position="192"/>
        <end position="219"/>
    </location>
</feature>
<gene>
    <name evidence="5" type="ORF">E3J84_00160</name>
</gene>
<evidence type="ECO:0000256" key="1">
    <source>
        <dbReference type="ARBA" id="ARBA00023067"/>
    </source>
</evidence>
<dbReference type="Gene3D" id="4.10.520.10">
    <property type="entry name" value="IHF-like DNA-binding proteins"/>
    <property type="match status" value="1"/>
</dbReference>
<dbReference type="PRINTS" id="PR01727">
    <property type="entry name" value="DNABINDINGHU"/>
</dbReference>